<evidence type="ECO:0000313" key="2">
    <source>
        <dbReference type="Proteomes" id="UP001177160"/>
    </source>
</evidence>
<name>A0ABT2Y7T1_9MOLU</name>
<dbReference type="Proteomes" id="UP001177160">
    <property type="component" value="Unassembled WGS sequence"/>
</dbReference>
<proteinExistence type="predicted"/>
<evidence type="ECO:0008006" key="3">
    <source>
        <dbReference type="Google" id="ProtNLM"/>
    </source>
</evidence>
<keyword evidence="2" id="KW-1185">Reference proteome</keyword>
<accession>A0ABT2Y7T1</accession>
<evidence type="ECO:0000313" key="1">
    <source>
        <dbReference type="EMBL" id="MCV2232780.1"/>
    </source>
</evidence>
<dbReference type="RefSeq" id="WP_263608969.1">
    <property type="nucleotide sequence ID" value="NZ_JAOVQM010000009.1"/>
</dbReference>
<comment type="caution">
    <text evidence="1">The sequence shown here is derived from an EMBL/GenBank/DDBJ whole genome shotgun (WGS) entry which is preliminary data.</text>
</comment>
<reference evidence="1" key="1">
    <citation type="submission" date="2022-09" db="EMBL/GenBank/DDBJ databases">
        <title>Novel Mycoplasma species identified in domestic and wild animals.</title>
        <authorList>
            <person name="Volokhov D.V."/>
            <person name="Furtak V.A."/>
            <person name="Zagorodnyaya T.A."/>
        </authorList>
    </citation>
    <scope>NUCLEOTIDE SEQUENCE</scope>
    <source>
        <strain evidence="1">Oakley</strain>
    </source>
</reference>
<organism evidence="1 2">
    <name type="scientific">Paracholeplasma manati</name>
    <dbReference type="NCBI Taxonomy" id="591373"/>
    <lineage>
        <taxon>Bacteria</taxon>
        <taxon>Bacillati</taxon>
        <taxon>Mycoplasmatota</taxon>
        <taxon>Mollicutes</taxon>
        <taxon>Acholeplasmatales</taxon>
        <taxon>Acholeplasmataceae</taxon>
        <taxon>Paracholeplasma</taxon>
    </lineage>
</organism>
<dbReference type="EMBL" id="JAOVQM010000009">
    <property type="protein sequence ID" value="MCV2232780.1"/>
    <property type="molecule type" value="Genomic_DNA"/>
</dbReference>
<protein>
    <recommendedName>
        <fullName evidence="3">DRTGG domain-containing protein</fullName>
    </recommendedName>
</protein>
<gene>
    <name evidence="1" type="ORF">N7548_08105</name>
</gene>
<sequence>MPKLSILLENTHYTILNPNLEDRVFTGVYATDLLSTAIKHMKPDMALITLISTNSTLNLAMMVDFNVIILTKDAEVTESFIQKATLEDITLVKTDYLTHEVIIDLVKRGLL</sequence>
<dbReference type="InterPro" id="IPR028979">
    <property type="entry name" value="Ser_kin/Pase_Hpr-like_N_sf"/>
</dbReference>
<dbReference type="SUPFAM" id="SSF75138">
    <property type="entry name" value="HprK N-terminal domain-like"/>
    <property type="match status" value="1"/>
</dbReference>